<proteinExistence type="predicted"/>
<organism evidence="1 2">
    <name type="scientific">Pseudosporangium ferrugineum</name>
    <dbReference type="NCBI Taxonomy" id="439699"/>
    <lineage>
        <taxon>Bacteria</taxon>
        <taxon>Bacillati</taxon>
        <taxon>Actinomycetota</taxon>
        <taxon>Actinomycetes</taxon>
        <taxon>Micromonosporales</taxon>
        <taxon>Micromonosporaceae</taxon>
        <taxon>Pseudosporangium</taxon>
    </lineage>
</organism>
<dbReference type="EMBL" id="PVZG01000030">
    <property type="protein sequence ID" value="PRY19642.1"/>
    <property type="molecule type" value="Genomic_DNA"/>
</dbReference>
<dbReference type="Proteomes" id="UP000239209">
    <property type="component" value="Unassembled WGS sequence"/>
</dbReference>
<evidence type="ECO:0000313" key="1">
    <source>
        <dbReference type="EMBL" id="PRY19642.1"/>
    </source>
</evidence>
<evidence type="ECO:0000313" key="2">
    <source>
        <dbReference type="Proteomes" id="UP000239209"/>
    </source>
</evidence>
<reference evidence="1 2" key="1">
    <citation type="submission" date="2018-03" db="EMBL/GenBank/DDBJ databases">
        <title>Genomic Encyclopedia of Archaeal and Bacterial Type Strains, Phase II (KMG-II): from individual species to whole genera.</title>
        <authorList>
            <person name="Goeker M."/>
        </authorList>
    </citation>
    <scope>NUCLEOTIDE SEQUENCE [LARGE SCALE GENOMIC DNA]</scope>
    <source>
        <strain evidence="1 2">DSM 45348</strain>
    </source>
</reference>
<keyword evidence="2" id="KW-1185">Reference proteome</keyword>
<accession>A0A2T0RER5</accession>
<protein>
    <recommendedName>
        <fullName evidence="3">Tetratricopeptide repeat protein</fullName>
    </recommendedName>
</protein>
<gene>
    <name evidence="1" type="ORF">CLV70_13020</name>
</gene>
<dbReference type="AlphaFoldDB" id="A0A2T0RER5"/>
<dbReference type="RefSeq" id="WP_106130973.1">
    <property type="nucleotide sequence ID" value="NZ_PVZG01000030.1"/>
</dbReference>
<evidence type="ECO:0008006" key="3">
    <source>
        <dbReference type="Google" id="ProtNLM"/>
    </source>
</evidence>
<sequence>MDIGTVDSMANHADELSYRQPGSREAVKAARDAVTAAEELVAAEVPGARLRLARTLWRLASARSGEGLPAAQQDALRCWTVCRSLLERPDPAEDQNYVVSRIALWLGVVHPVLSLTGRLADAVEAMEWMSPAARGATGTYGDLAKARLEIFTYTPIAEAYGDAREAGRYAEIAGSLQDMLARAAQTLAILRQHATEGPSEAGEYAHAVRIGSRLVTVTGDLQLAARMLDEAEEVSASVAGAGPPFRDLADDIRQERDRLAMYVPRQ</sequence>
<dbReference type="OrthoDB" id="9839440at2"/>
<name>A0A2T0RER5_9ACTN</name>
<comment type="caution">
    <text evidence="1">The sequence shown here is derived from an EMBL/GenBank/DDBJ whole genome shotgun (WGS) entry which is preliminary data.</text>
</comment>